<sequence length="225" mass="25256">MFIIALHYKFAIDYWQFIRHQNTTKAVGTLMEQQNTTNTTTPEKAKTIPQVPTPKPVRWLQSAIAILTILLMGSILLNFHFYSKFISNKAGKNLLYQQQAPLHENMKIMADVLTDLKNSSVEEFALKGEGKYSGIQSYVFYDSLAKEVYLININLPAAPNDLQYQVWGADSTGAHISLAVLTKGAENLVHKYSAGKLDPKGFVISLEKKGGNHEITRRQVIAQTK</sequence>
<gene>
    <name evidence="3" type="ORF">O3P16_04270</name>
</gene>
<proteinExistence type="predicted"/>
<keyword evidence="1" id="KW-0812">Transmembrane</keyword>
<feature type="domain" description="Anti-sigma K factor RskA C-terminal" evidence="2">
    <location>
        <begin position="101"/>
        <end position="212"/>
    </location>
</feature>
<keyword evidence="4" id="KW-1185">Reference proteome</keyword>
<protein>
    <submittedName>
        <fullName evidence="3">Anti-sigma factor</fullName>
    </submittedName>
</protein>
<dbReference type="InterPro" id="IPR018764">
    <property type="entry name" value="RskA_C"/>
</dbReference>
<feature type="transmembrane region" description="Helical" evidence="1">
    <location>
        <begin position="59"/>
        <end position="82"/>
    </location>
</feature>
<organism evidence="3 4">
    <name type="scientific">Polluticaenibacter yanchengensis</name>
    <dbReference type="NCBI Taxonomy" id="3014562"/>
    <lineage>
        <taxon>Bacteria</taxon>
        <taxon>Pseudomonadati</taxon>
        <taxon>Bacteroidota</taxon>
        <taxon>Chitinophagia</taxon>
        <taxon>Chitinophagales</taxon>
        <taxon>Chitinophagaceae</taxon>
        <taxon>Polluticaenibacter</taxon>
    </lineage>
</organism>
<dbReference type="Pfam" id="PF10099">
    <property type="entry name" value="RskA_C"/>
    <property type="match status" value="1"/>
</dbReference>
<accession>A0ABT4UIK2</accession>
<evidence type="ECO:0000259" key="2">
    <source>
        <dbReference type="Pfam" id="PF10099"/>
    </source>
</evidence>
<keyword evidence="1" id="KW-0472">Membrane</keyword>
<name>A0ABT4UIK2_9BACT</name>
<evidence type="ECO:0000313" key="3">
    <source>
        <dbReference type="EMBL" id="MDA3614008.1"/>
    </source>
</evidence>
<comment type="caution">
    <text evidence="3">The sequence shown here is derived from an EMBL/GenBank/DDBJ whole genome shotgun (WGS) entry which is preliminary data.</text>
</comment>
<reference evidence="3 4" key="1">
    <citation type="submission" date="2022-12" db="EMBL/GenBank/DDBJ databases">
        <title>Chitinophagaceae gen. sp. nov., a new member of the family Chitinophagaceae, isolated from soil in a chemical factory.</title>
        <authorList>
            <person name="Ke Z."/>
        </authorList>
    </citation>
    <scope>NUCLEOTIDE SEQUENCE [LARGE SCALE GENOMIC DNA]</scope>
    <source>
        <strain evidence="3 4">LY-5</strain>
    </source>
</reference>
<evidence type="ECO:0000256" key="1">
    <source>
        <dbReference type="SAM" id="Phobius"/>
    </source>
</evidence>
<keyword evidence="1" id="KW-1133">Transmembrane helix</keyword>
<evidence type="ECO:0000313" key="4">
    <source>
        <dbReference type="Proteomes" id="UP001210231"/>
    </source>
</evidence>
<dbReference type="EMBL" id="JAQGEF010000004">
    <property type="protein sequence ID" value="MDA3614008.1"/>
    <property type="molecule type" value="Genomic_DNA"/>
</dbReference>
<dbReference type="Proteomes" id="UP001210231">
    <property type="component" value="Unassembled WGS sequence"/>
</dbReference>